<evidence type="ECO:0000256" key="3">
    <source>
        <dbReference type="ARBA" id="ARBA00022989"/>
    </source>
</evidence>
<dbReference type="OrthoDB" id="8576060at2"/>
<comment type="subcellular location">
    <subcellularLocation>
        <location evidence="1">Membrane</location>
        <topology evidence="1">Multi-pass membrane protein</topology>
    </subcellularLocation>
</comment>
<feature type="transmembrane region" description="Helical" evidence="5">
    <location>
        <begin position="323"/>
        <end position="350"/>
    </location>
</feature>
<feature type="transmembrane region" description="Helical" evidence="5">
    <location>
        <begin position="386"/>
        <end position="405"/>
    </location>
</feature>
<feature type="transmembrane region" description="Helical" evidence="5">
    <location>
        <begin position="175"/>
        <end position="192"/>
    </location>
</feature>
<protein>
    <submittedName>
        <fullName evidence="7">O-antigen ligase like membrane protein</fullName>
    </submittedName>
</protein>
<dbReference type="Proteomes" id="UP000237839">
    <property type="component" value="Unassembled WGS sequence"/>
</dbReference>
<feature type="transmembrane region" description="Helical" evidence="5">
    <location>
        <begin position="222"/>
        <end position="243"/>
    </location>
</feature>
<feature type="transmembrane region" description="Helical" evidence="5">
    <location>
        <begin position="96"/>
        <end position="113"/>
    </location>
</feature>
<feature type="transmembrane region" description="Helical" evidence="5">
    <location>
        <begin position="120"/>
        <end position="139"/>
    </location>
</feature>
<proteinExistence type="predicted"/>
<evidence type="ECO:0000259" key="6">
    <source>
        <dbReference type="Pfam" id="PF04932"/>
    </source>
</evidence>
<dbReference type="PANTHER" id="PTHR37422">
    <property type="entry name" value="TEICHURONIC ACID BIOSYNTHESIS PROTEIN TUAE"/>
    <property type="match status" value="1"/>
</dbReference>
<dbReference type="EMBL" id="PUGF01000010">
    <property type="protein sequence ID" value="PRC93016.1"/>
    <property type="molecule type" value="Genomic_DNA"/>
</dbReference>
<evidence type="ECO:0000256" key="2">
    <source>
        <dbReference type="ARBA" id="ARBA00022692"/>
    </source>
</evidence>
<dbReference type="GO" id="GO:0016874">
    <property type="term" value="F:ligase activity"/>
    <property type="evidence" value="ECO:0007669"/>
    <property type="project" value="UniProtKB-KW"/>
</dbReference>
<evidence type="ECO:0000256" key="5">
    <source>
        <dbReference type="SAM" id="Phobius"/>
    </source>
</evidence>
<feature type="transmembrane region" description="Helical" evidence="5">
    <location>
        <begin position="33"/>
        <end position="51"/>
    </location>
</feature>
<gene>
    <name evidence="7" type="ORF">S2091_2433</name>
</gene>
<feature type="transmembrane region" description="Helical" evidence="5">
    <location>
        <begin position="362"/>
        <end position="380"/>
    </location>
</feature>
<feature type="transmembrane region" description="Helical" evidence="5">
    <location>
        <begin position="151"/>
        <end position="168"/>
    </location>
</feature>
<keyword evidence="2 5" id="KW-0812">Transmembrane</keyword>
<evidence type="ECO:0000256" key="1">
    <source>
        <dbReference type="ARBA" id="ARBA00004141"/>
    </source>
</evidence>
<dbReference type="GO" id="GO:0016020">
    <property type="term" value="C:membrane"/>
    <property type="evidence" value="ECO:0007669"/>
    <property type="project" value="UniProtKB-SubCell"/>
</dbReference>
<evidence type="ECO:0000313" key="8">
    <source>
        <dbReference type="Proteomes" id="UP000237839"/>
    </source>
</evidence>
<keyword evidence="4 5" id="KW-0472">Membrane</keyword>
<name>A0A2S9GZH2_9BURK</name>
<evidence type="ECO:0000256" key="4">
    <source>
        <dbReference type="ARBA" id="ARBA00023136"/>
    </source>
</evidence>
<feature type="transmembrane region" description="Helical" evidence="5">
    <location>
        <begin position="12"/>
        <end position="27"/>
    </location>
</feature>
<keyword evidence="7" id="KW-0436">Ligase</keyword>
<feature type="domain" description="O-antigen ligase-related" evidence="6">
    <location>
        <begin position="184"/>
        <end position="338"/>
    </location>
</feature>
<evidence type="ECO:0000313" key="7">
    <source>
        <dbReference type="EMBL" id="PRC93016.1"/>
    </source>
</evidence>
<accession>A0A2S9GZH2</accession>
<feature type="transmembrane region" description="Helical" evidence="5">
    <location>
        <begin position="63"/>
        <end position="84"/>
    </location>
</feature>
<feature type="transmembrane region" description="Helical" evidence="5">
    <location>
        <begin position="198"/>
        <end position="215"/>
    </location>
</feature>
<reference evidence="7 8" key="1">
    <citation type="submission" date="2018-02" db="EMBL/GenBank/DDBJ databases">
        <title>Solimicrobium silvestre gen. nov., sp. nov., isolated from alpine forest soil.</title>
        <authorList>
            <person name="Margesin R."/>
            <person name="Albuquerque L."/>
            <person name="Zhang D.-C."/>
            <person name="Froufe H.J.C."/>
            <person name="Severino R."/>
            <person name="Roxo I."/>
            <person name="Egas C."/>
            <person name="Da Costa M.S."/>
        </authorList>
    </citation>
    <scope>NUCLEOTIDE SEQUENCE [LARGE SCALE GENOMIC DNA]</scope>
    <source>
        <strain evidence="7 8">S20-91</strain>
    </source>
</reference>
<comment type="caution">
    <text evidence="7">The sequence shown here is derived from an EMBL/GenBank/DDBJ whole genome shotgun (WGS) entry which is preliminary data.</text>
</comment>
<dbReference type="InterPro" id="IPR007016">
    <property type="entry name" value="O-antigen_ligase-rel_domated"/>
</dbReference>
<dbReference type="RefSeq" id="WP_105532153.1">
    <property type="nucleotide sequence ID" value="NZ_PUGF01000010.1"/>
</dbReference>
<keyword evidence="3 5" id="KW-1133">Transmembrane helix</keyword>
<sequence length="414" mass="47179">MLNKLNRYRGSAPLVIAIFFFAFGVAFQKIDNISFYLLVLFFLIIVFLQSEKDRKFSLGICREYWPIILSMCGIVFAIGINQLSTGNFSIRIFDKPSRLALFVCVFWLFLTIPSNKFKQVKWGFILGSIICTIQIALLTSDHISRPMVNDIEIIALLSTFSFLSIGWNSANSKTALFFQITAGLAGLYSVYISQTRGVWMALPIFAVIILSTLCANIITKKIFFTFIFLATIFTGIFSTTNIVRDRIKQGSQDINQYLEKSNLDTSIGTRFQLWEGSWIIFKENPIFGIGREDKNFSSSLKKLAERKLVTPVLFLQPHSHNEFLYNMMSLGIFGLIGLSITYLTPLYYFLKYIRHPDNEIRVATAMGLALCLGFMIYGLVDVLFMYKGATIFYSISIAFFLAQIIKRKNLISHC</sequence>
<dbReference type="PANTHER" id="PTHR37422:SF17">
    <property type="entry name" value="O-ANTIGEN LIGASE"/>
    <property type="match status" value="1"/>
</dbReference>
<organism evidence="7 8">
    <name type="scientific">Solimicrobium silvestre</name>
    <dbReference type="NCBI Taxonomy" id="2099400"/>
    <lineage>
        <taxon>Bacteria</taxon>
        <taxon>Pseudomonadati</taxon>
        <taxon>Pseudomonadota</taxon>
        <taxon>Betaproteobacteria</taxon>
        <taxon>Burkholderiales</taxon>
        <taxon>Oxalobacteraceae</taxon>
        <taxon>Solimicrobium</taxon>
    </lineage>
</organism>
<dbReference type="InterPro" id="IPR051533">
    <property type="entry name" value="WaaL-like"/>
</dbReference>
<dbReference type="Pfam" id="PF04932">
    <property type="entry name" value="Wzy_C"/>
    <property type="match status" value="1"/>
</dbReference>
<dbReference type="AlphaFoldDB" id="A0A2S9GZH2"/>
<keyword evidence="8" id="KW-1185">Reference proteome</keyword>